<organism evidence="1">
    <name type="scientific">marine sediment metagenome</name>
    <dbReference type="NCBI Taxonomy" id="412755"/>
    <lineage>
        <taxon>unclassified sequences</taxon>
        <taxon>metagenomes</taxon>
        <taxon>ecological metagenomes</taxon>
    </lineage>
</organism>
<protein>
    <submittedName>
        <fullName evidence="1">Uncharacterized protein</fullName>
    </submittedName>
</protein>
<sequence length="126" mass="14321">MIRMTNKALCIGCASLGTGDYLCENGRLIEFNGVMIKDSPPIKQYCEICLPSESIKDFWQEKYDKQVVHTAKLVMEREKKIIDLTYALKLLHDESCDIGRGKRLDLGPMIAPSEWAVLSARKLLEE</sequence>
<dbReference type="AlphaFoldDB" id="A0A0F9JV50"/>
<name>A0A0F9JV50_9ZZZZ</name>
<gene>
    <name evidence="1" type="ORF">LCGC14_1408970</name>
</gene>
<proteinExistence type="predicted"/>
<comment type="caution">
    <text evidence="1">The sequence shown here is derived from an EMBL/GenBank/DDBJ whole genome shotgun (WGS) entry which is preliminary data.</text>
</comment>
<evidence type="ECO:0000313" key="1">
    <source>
        <dbReference type="EMBL" id="KKM73588.1"/>
    </source>
</evidence>
<accession>A0A0F9JV50</accession>
<reference evidence="1" key="1">
    <citation type="journal article" date="2015" name="Nature">
        <title>Complex archaea that bridge the gap between prokaryotes and eukaryotes.</title>
        <authorList>
            <person name="Spang A."/>
            <person name="Saw J.H."/>
            <person name="Jorgensen S.L."/>
            <person name="Zaremba-Niedzwiedzka K."/>
            <person name="Martijn J."/>
            <person name="Lind A.E."/>
            <person name="van Eijk R."/>
            <person name="Schleper C."/>
            <person name="Guy L."/>
            <person name="Ettema T.J."/>
        </authorList>
    </citation>
    <scope>NUCLEOTIDE SEQUENCE</scope>
</reference>
<dbReference type="EMBL" id="LAZR01009279">
    <property type="protein sequence ID" value="KKM73588.1"/>
    <property type="molecule type" value="Genomic_DNA"/>
</dbReference>